<evidence type="ECO:0000256" key="7">
    <source>
        <dbReference type="ARBA" id="ARBA00023170"/>
    </source>
</evidence>
<keyword evidence="3 9" id="KW-0812">Transmembrane</keyword>
<evidence type="ECO:0000256" key="6">
    <source>
        <dbReference type="ARBA" id="ARBA00023136"/>
    </source>
</evidence>
<reference evidence="10" key="1">
    <citation type="submission" date="2021-05" db="EMBL/GenBank/DDBJ databases">
        <authorList>
            <person name="Alioto T."/>
            <person name="Alioto T."/>
            <person name="Gomez Garrido J."/>
        </authorList>
    </citation>
    <scope>NUCLEOTIDE SEQUENCE</scope>
</reference>
<dbReference type="Pfam" id="PF02949">
    <property type="entry name" value="7tm_6"/>
    <property type="match status" value="1"/>
</dbReference>
<keyword evidence="8" id="KW-0807">Transducer</keyword>
<dbReference type="EMBL" id="HBUF01405605">
    <property type="protein sequence ID" value="CAG6737990.1"/>
    <property type="molecule type" value="Transcribed_RNA"/>
</dbReference>
<dbReference type="GO" id="GO:0004984">
    <property type="term" value="F:olfactory receptor activity"/>
    <property type="evidence" value="ECO:0007669"/>
    <property type="project" value="InterPro"/>
</dbReference>
<keyword evidence="2" id="KW-0716">Sensory transduction</keyword>
<sequence length="117" mass="13715">MSMTSCLLSYPISKLSQFDDVLLVEYYLLVEFLLSVSVFCYSCIISEVLEWANCRIRRSIYASNWYEMCPEAQRMMLMFLRRTQGHSNFGRNTYSGKRSFCKISENDLLVHTICQSC</sequence>
<evidence type="ECO:0000256" key="9">
    <source>
        <dbReference type="SAM" id="Phobius"/>
    </source>
</evidence>
<keyword evidence="7" id="KW-0675">Receptor</keyword>
<comment type="subcellular location">
    <subcellularLocation>
        <location evidence="1">Membrane</location>
        <topology evidence="1">Multi-pass membrane protein</topology>
    </subcellularLocation>
</comment>
<name>A0A8D8YZ91_9HEMI</name>
<dbReference type="GO" id="GO:0005549">
    <property type="term" value="F:odorant binding"/>
    <property type="evidence" value="ECO:0007669"/>
    <property type="project" value="InterPro"/>
</dbReference>
<evidence type="ECO:0000256" key="8">
    <source>
        <dbReference type="ARBA" id="ARBA00023224"/>
    </source>
</evidence>
<evidence type="ECO:0000256" key="4">
    <source>
        <dbReference type="ARBA" id="ARBA00022725"/>
    </source>
</evidence>
<proteinExistence type="predicted"/>
<feature type="transmembrane region" description="Helical" evidence="9">
    <location>
        <begin position="26"/>
        <end position="49"/>
    </location>
</feature>
<evidence type="ECO:0000256" key="3">
    <source>
        <dbReference type="ARBA" id="ARBA00022692"/>
    </source>
</evidence>
<evidence type="ECO:0000256" key="5">
    <source>
        <dbReference type="ARBA" id="ARBA00022989"/>
    </source>
</evidence>
<keyword evidence="5 9" id="KW-1133">Transmembrane helix</keyword>
<evidence type="ECO:0000256" key="1">
    <source>
        <dbReference type="ARBA" id="ARBA00004141"/>
    </source>
</evidence>
<dbReference type="GO" id="GO:0016020">
    <property type="term" value="C:membrane"/>
    <property type="evidence" value="ECO:0007669"/>
    <property type="project" value="UniProtKB-SubCell"/>
</dbReference>
<organism evidence="10">
    <name type="scientific">Cacopsylla melanoneura</name>
    <dbReference type="NCBI Taxonomy" id="428564"/>
    <lineage>
        <taxon>Eukaryota</taxon>
        <taxon>Metazoa</taxon>
        <taxon>Ecdysozoa</taxon>
        <taxon>Arthropoda</taxon>
        <taxon>Hexapoda</taxon>
        <taxon>Insecta</taxon>
        <taxon>Pterygota</taxon>
        <taxon>Neoptera</taxon>
        <taxon>Paraneoptera</taxon>
        <taxon>Hemiptera</taxon>
        <taxon>Sternorrhyncha</taxon>
        <taxon>Psylloidea</taxon>
        <taxon>Psyllidae</taxon>
        <taxon>Psyllinae</taxon>
        <taxon>Cacopsylla</taxon>
    </lineage>
</organism>
<dbReference type="GO" id="GO:0007165">
    <property type="term" value="P:signal transduction"/>
    <property type="evidence" value="ECO:0007669"/>
    <property type="project" value="UniProtKB-KW"/>
</dbReference>
<keyword evidence="6 9" id="KW-0472">Membrane</keyword>
<dbReference type="AlphaFoldDB" id="A0A8D8YZ91"/>
<dbReference type="InterPro" id="IPR004117">
    <property type="entry name" value="7tm6_olfct_rcpt"/>
</dbReference>
<evidence type="ECO:0000256" key="2">
    <source>
        <dbReference type="ARBA" id="ARBA00022606"/>
    </source>
</evidence>
<accession>A0A8D8YZ91</accession>
<protein>
    <submittedName>
        <fullName evidence="10">Uncharacterized protein</fullName>
    </submittedName>
</protein>
<keyword evidence="4" id="KW-0552">Olfaction</keyword>
<evidence type="ECO:0000313" key="10">
    <source>
        <dbReference type="EMBL" id="CAG6737990.1"/>
    </source>
</evidence>